<dbReference type="SMART" id="SM00066">
    <property type="entry name" value="GAL4"/>
    <property type="match status" value="1"/>
</dbReference>
<feature type="region of interest" description="Disordered" evidence="6">
    <location>
        <begin position="1078"/>
        <end position="1100"/>
    </location>
</feature>
<keyword evidence="2" id="KW-0805">Transcription regulation</keyword>
<feature type="compositionally biased region" description="Polar residues" evidence="6">
    <location>
        <begin position="7"/>
        <end position="26"/>
    </location>
</feature>
<dbReference type="GeneID" id="37012407"/>
<evidence type="ECO:0000256" key="5">
    <source>
        <dbReference type="ARBA" id="ARBA00023242"/>
    </source>
</evidence>
<dbReference type="CDD" id="cd00067">
    <property type="entry name" value="GAL4"/>
    <property type="match status" value="1"/>
</dbReference>
<dbReference type="InterPro" id="IPR050797">
    <property type="entry name" value="Carb_Metab_Trans_Reg"/>
</dbReference>
<protein>
    <recommendedName>
        <fullName evidence="7">Zn(2)-C6 fungal-type domain-containing protein</fullName>
    </recommendedName>
</protein>
<feature type="compositionally biased region" description="Low complexity" evidence="6">
    <location>
        <begin position="34"/>
        <end position="53"/>
    </location>
</feature>
<dbReference type="SUPFAM" id="SSF57701">
    <property type="entry name" value="Zn2/Cys6 DNA-binding domain"/>
    <property type="match status" value="1"/>
</dbReference>
<feature type="domain" description="Zn(2)-C6 fungal-type" evidence="7">
    <location>
        <begin position="208"/>
        <end position="253"/>
    </location>
</feature>
<feature type="region of interest" description="Disordered" evidence="6">
    <location>
        <begin position="274"/>
        <end position="398"/>
    </location>
</feature>
<keyword evidence="1" id="KW-0479">Metal-binding</keyword>
<dbReference type="GO" id="GO:0008270">
    <property type="term" value="F:zinc ion binding"/>
    <property type="evidence" value="ECO:0007669"/>
    <property type="project" value="InterPro"/>
</dbReference>
<feature type="compositionally biased region" description="Polar residues" evidence="6">
    <location>
        <begin position="54"/>
        <end position="65"/>
    </location>
</feature>
<evidence type="ECO:0000256" key="4">
    <source>
        <dbReference type="ARBA" id="ARBA00023163"/>
    </source>
</evidence>
<evidence type="ECO:0000256" key="6">
    <source>
        <dbReference type="SAM" id="MobiDB-lite"/>
    </source>
</evidence>
<feature type="region of interest" description="Disordered" evidence="6">
    <location>
        <begin position="1021"/>
        <end position="1051"/>
    </location>
</feature>
<dbReference type="SMART" id="SM00906">
    <property type="entry name" value="Fungal_trans"/>
    <property type="match status" value="1"/>
</dbReference>
<dbReference type="GO" id="GO:0003677">
    <property type="term" value="F:DNA binding"/>
    <property type="evidence" value="ECO:0007669"/>
    <property type="project" value="UniProtKB-KW"/>
</dbReference>
<dbReference type="Pfam" id="PF00172">
    <property type="entry name" value="Zn_clus"/>
    <property type="match status" value="1"/>
</dbReference>
<dbReference type="InterPro" id="IPR007219">
    <property type="entry name" value="XnlR_reg_dom"/>
</dbReference>
<keyword evidence="5" id="KW-0539">Nucleus</keyword>
<dbReference type="Gene3D" id="4.10.240.10">
    <property type="entry name" value="Zn(2)-C6 fungal-type DNA-binding domain"/>
    <property type="match status" value="1"/>
</dbReference>
<feature type="compositionally biased region" description="Gly residues" evidence="6">
    <location>
        <begin position="1089"/>
        <end position="1098"/>
    </location>
</feature>
<proteinExistence type="predicted"/>
<evidence type="ECO:0000256" key="1">
    <source>
        <dbReference type="ARBA" id="ARBA00022723"/>
    </source>
</evidence>
<keyword evidence="3" id="KW-0238">DNA-binding</keyword>
<dbReference type="RefSeq" id="XP_025347521.1">
    <property type="nucleotide sequence ID" value="XM_025490673.1"/>
</dbReference>
<dbReference type="AlphaFoldDB" id="A0A316U7E0"/>
<accession>A0A316U7E0</accession>
<dbReference type="Proteomes" id="UP000245942">
    <property type="component" value="Unassembled WGS sequence"/>
</dbReference>
<dbReference type="PANTHER" id="PTHR31668">
    <property type="entry name" value="GLUCOSE TRANSPORT TRANSCRIPTION REGULATOR RGT1-RELATED-RELATED"/>
    <property type="match status" value="1"/>
</dbReference>
<feature type="compositionally biased region" description="Basic and acidic residues" evidence="6">
    <location>
        <begin position="148"/>
        <end position="157"/>
    </location>
</feature>
<feature type="compositionally biased region" description="Low complexity" evidence="6">
    <location>
        <begin position="301"/>
        <end position="321"/>
    </location>
</feature>
<dbReference type="PROSITE" id="PS50048">
    <property type="entry name" value="ZN2_CY6_FUNGAL_2"/>
    <property type="match status" value="1"/>
</dbReference>
<dbReference type="STRING" id="1684307.A0A316U7E0"/>
<dbReference type="InterPro" id="IPR036864">
    <property type="entry name" value="Zn2-C6_fun-type_DNA-bd_sf"/>
</dbReference>
<evidence type="ECO:0000256" key="3">
    <source>
        <dbReference type="ARBA" id="ARBA00023125"/>
    </source>
</evidence>
<dbReference type="CDD" id="cd12148">
    <property type="entry name" value="fungal_TF_MHR"/>
    <property type="match status" value="1"/>
</dbReference>
<feature type="region of interest" description="Disordered" evidence="6">
    <location>
        <begin position="1175"/>
        <end position="1230"/>
    </location>
</feature>
<keyword evidence="9" id="KW-1185">Reference proteome</keyword>
<feature type="compositionally biased region" description="Basic residues" evidence="6">
    <location>
        <begin position="1031"/>
        <end position="1040"/>
    </location>
</feature>
<evidence type="ECO:0000313" key="8">
    <source>
        <dbReference type="EMBL" id="PWN20361.1"/>
    </source>
</evidence>
<gene>
    <name evidence="8" type="ORF">BCV69DRAFT_260340</name>
</gene>
<evidence type="ECO:0000256" key="2">
    <source>
        <dbReference type="ARBA" id="ARBA00023015"/>
    </source>
</evidence>
<dbReference type="PANTHER" id="PTHR31668:SF26">
    <property type="entry name" value="GLUCOSE TRANSPORT TRANSCRIPTION REGULATOR RGT1-RELATED"/>
    <property type="match status" value="1"/>
</dbReference>
<dbReference type="GO" id="GO:0000981">
    <property type="term" value="F:DNA-binding transcription factor activity, RNA polymerase II-specific"/>
    <property type="evidence" value="ECO:0007669"/>
    <property type="project" value="InterPro"/>
</dbReference>
<feature type="compositionally biased region" description="Low complexity" evidence="6">
    <location>
        <begin position="93"/>
        <end position="107"/>
    </location>
</feature>
<feature type="compositionally biased region" description="Polar residues" evidence="6">
    <location>
        <begin position="118"/>
        <end position="130"/>
    </location>
</feature>
<feature type="region of interest" description="Disordered" evidence="6">
    <location>
        <begin position="1"/>
        <end position="212"/>
    </location>
</feature>
<feature type="compositionally biased region" description="Polar residues" evidence="6">
    <location>
        <begin position="75"/>
        <end position="92"/>
    </location>
</feature>
<evidence type="ECO:0000259" key="7">
    <source>
        <dbReference type="PROSITE" id="PS50048"/>
    </source>
</evidence>
<feature type="compositionally biased region" description="Gly residues" evidence="6">
    <location>
        <begin position="1195"/>
        <end position="1214"/>
    </location>
</feature>
<name>A0A316U7E0_9BASI</name>
<feature type="compositionally biased region" description="Low complexity" evidence="6">
    <location>
        <begin position="274"/>
        <end position="290"/>
    </location>
</feature>
<organism evidence="8 9">
    <name type="scientific">Pseudomicrostroma glucosiphilum</name>
    <dbReference type="NCBI Taxonomy" id="1684307"/>
    <lineage>
        <taxon>Eukaryota</taxon>
        <taxon>Fungi</taxon>
        <taxon>Dikarya</taxon>
        <taxon>Basidiomycota</taxon>
        <taxon>Ustilaginomycotina</taxon>
        <taxon>Exobasidiomycetes</taxon>
        <taxon>Microstromatales</taxon>
        <taxon>Microstromatales incertae sedis</taxon>
        <taxon>Pseudomicrostroma</taxon>
    </lineage>
</organism>
<feature type="compositionally biased region" description="Low complexity" evidence="6">
    <location>
        <begin position="1021"/>
        <end position="1030"/>
    </location>
</feature>
<feature type="compositionally biased region" description="Polar residues" evidence="6">
    <location>
        <begin position="166"/>
        <end position="176"/>
    </location>
</feature>
<dbReference type="Pfam" id="PF04082">
    <property type="entry name" value="Fungal_trans"/>
    <property type="match status" value="1"/>
</dbReference>
<dbReference type="EMBL" id="KZ819328">
    <property type="protein sequence ID" value="PWN20361.1"/>
    <property type="molecule type" value="Genomic_DNA"/>
</dbReference>
<dbReference type="InterPro" id="IPR001138">
    <property type="entry name" value="Zn2Cys6_DnaBD"/>
</dbReference>
<dbReference type="GO" id="GO:0006351">
    <property type="term" value="P:DNA-templated transcription"/>
    <property type="evidence" value="ECO:0007669"/>
    <property type="project" value="InterPro"/>
</dbReference>
<feature type="region of interest" description="Disordered" evidence="6">
    <location>
        <begin position="942"/>
        <end position="973"/>
    </location>
</feature>
<evidence type="ECO:0000313" key="9">
    <source>
        <dbReference type="Proteomes" id="UP000245942"/>
    </source>
</evidence>
<sequence length="1230" mass="130206">MVAFTNPGRNATDGSLRWQQQLSPQGGSNGIARATSTASDSPQTPSSASPSQQGVGSNNRSTGAQMISKGPPGYSGTNAQLSGPAAQQQRPQNSWSDSSTLNLLSDTAARQADEDHSGPSSRRASISPTTADKAGGSGSAPNGKPAKRTLEGHKKELSAASLTAEADSSLSYSRGQSESDHDGASPSDKNAEATEEEKRKKRTKTARACDSCRRKKIRCDVIDDGSPAPGDPNNGNGGLTCAHCRQYGFSCTFFLPITETRFKKKREREAEAAAAAAASRFPHGGSASMFGAGGGSRTGVSPHGSAGSPLGSSLPASVSAAQEWPPRKHVQHLSTPWDGRAGDNNSHSPGMAMANIGQGPGHMGPSLGQRLDRLAPPMSNDHGPPPGGDQGQPPDTRVLGPTSLAYIVHSTAFVPGSAIEAHDLKHSQTFEVGASGDGIIKLNRSRHRHPSYGDSAEEDDDSAIPQIPDAVRGRLTGDVAEKLINSYFEKIGYLWPVVTKSEFLHLSHPPPLLFYAICGVAALDRNVPIEVLSAVRTGLNAIFKDSDVLSNSSALTVKALLVLSLHSDIHGSANLQSGTRLWNRLGIALRMAQDLGLHRDASGRDDLDEFAHFLEQKRRIWGACVSADRCVSIALGHPLAIDLTDCDVRLPSPYEIQRFPTDLPSISGVERPFAFNTEMLKLSILFGRVQKTIYSPTGLMKATDDEIAGLLNDIDQWRERLPEELHFTGPTSSPPAGILHLSHACIQMLFFRVFMRISYSCPQHLKFSLTIERMTSMVKWSRESIAWVDVSGDIYFDTMQFISYALVFCATIQYHSWIRRGDEEGLKALAKLKEIFTRGRHQDGQKQDMSLRAKTAEIVSLLCEAAQGHWANTPSTGNLNPTAGVVNRRTVDSVKGITWKNAPGRPGGGVFEAADASLLLSDLPNGTIILGANRTPALVMTSSNGWQPVPGVLPEQPPKSGLDQSSDSTDLPDLSNFTYLGGSVWQDESGRPVDRRGSGLMVVLPSSNQGIAEQMGLPFQQLQMQQQQQHQHQHQQHQHHSQNNQQQQQHQQYTNVNPHLNHLSAVDQAFAAQQHNTPISSLLGTDPGHTGGLPGAGPSGASNYTLENLFGGGTSGTGTPGLGGMGFGGGGAGAANLAMGVPADPMMLNDPLMGILDWQAWQSYLAPFSNSSNNNNNGGGSGNGGSNQNSSNPNGTGGGAAGSGPTGGGGGLMPGVGSAATRGRSPAHAA</sequence>
<keyword evidence="4" id="KW-0804">Transcription</keyword>
<feature type="compositionally biased region" description="Basic and acidic residues" evidence="6">
    <location>
        <begin position="177"/>
        <end position="198"/>
    </location>
</feature>
<dbReference type="OrthoDB" id="4161332at2759"/>
<reference evidence="8 9" key="1">
    <citation type="journal article" date="2018" name="Mol. Biol. Evol.">
        <title>Broad Genomic Sampling Reveals a Smut Pathogenic Ancestry of the Fungal Clade Ustilaginomycotina.</title>
        <authorList>
            <person name="Kijpornyongpan T."/>
            <person name="Mondo S.J."/>
            <person name="Barry K."/>
            <person name="Sandor L."/>
            <person name="Lee J."/>
            <person name="Lipzen A."/>
            <person name="Pangilinan J."/>
            <person name="LaButti K."/>
            <person name="Hainaut M."/>
            <person name="Henrissat B."/>
            <person name="Grigoriev I.V."/>
            <person name="Spatafora J.W."/>
            <person name="Aime M.C."/>
        </authorList>
    </citation>
    <scope>NUCLEOTIDE SEQUENCE [LARGE SCALE GENOMIC DNA]</scope>
    <source>
        <strain evidence="8 9">MCA 4718</strain>
    </source>
</reference>
<feature type="compositionally biased region" description="Low complexity" evidence="6">
    <location>
        <begin position="1041"/>
        <end position="1051"/>
    </location>
</feature>